<dbReference type="SUPFAM" id="SSF53474">
    <property type="entry name" value="alpha/beta-Hydrolases"/>
    <property type="match status" value="1"/>
</dbReference>
<dbReference type="KEGG" id="aagg:ETAA8_67130"/>
<name>A0A517YMV9_9BACT</name>
<dbReference type="PANTHER" id="PTHR44103">
    <property type="entry name" value="PROPROTEIN CONVERTASE P"/>
    <property type="match status" value="1"/>
</dbReference>
<reference evidence="6 7" key="1">
    <citation type="submission" date="2019-02" db="EMBL/GenBank/DDBJ databases">
        <title>Deep-cultivation of Planctomycetes and their phenomic and genomic characterization uncovers novel biology.</title>
        <authorList>
            <person name="Wiegand S."/>
            <person name="Jogler M."/>
            <person name="Boedeker C."/>
            <person name="Pinto D."/>
            <person name="Vollmers J."/>
            <person name="Rivas-Marin E."/>
            <person name="Kohn T."/>
            <person name="Peeters S.H."/>
            <person name="Heuer A."/>
            <person name="Rast P."/>
            <person name="Oberbeckmann S."/>
            <person name="Bunk B."/>
            <person name="Jeske O."/>
            <person name="Meyerdierks A."/>
            <person name="Storesund J.E."/>
            <person name="Kallscheuer N."/>
            <person name="Luecker S."/>
            <person name="Lage O.M."/>
            <person name="Pohl T."/>
            <person name="Merkel B.J."/>
            <person name="Hornburger P."/>
            <person name="Mueller R.-W."/>
            <person name="Bruemmer F."/>
            <person name="Labrenz M."/>
            <person name="Spormann A.M."/>
            <person name="Op den Camp H."/>
            <person name="Overmann J."/>
            <person name="Amann R."/>
            <person name="Jetten M.S.M."/>
            <person name="Mascher T."/>
            <person name="Medema M.H."/>
            <person name="Devos D.P."/>
            <person name="Kaster A.-K."/>
            <person name="Ovreas L."/>
            <person name="Rohde M."/>
            <person name="Galperin M.Y."/>
            <person name="Jogler C."/>
        </authorList>
    </citation>
    <scope>NUCLEOTIDE SEQUENCE [LARGE SCALE GENOMIC DNA]</scope>
    <source>
        <strain evidence="6 7">ETA_A8</strain>
    </source>
</reference>
<evidence type="ECO:0000256" key="2">
    <source>
        <dbReference type="ARBA" id="ARBA00022729"/>
    </source>
</evidence>
<dbReference type="PANTHER" id="PTHR44103:SF1">
    <property type="entry name" value="PROPROTEIN CONVERTASE P"/>
    <property type="match status" value="1"/>
</dbReference>
<evidence type="ECO:0000256" key="1">
    <source>
        <dbReference type="ARBA" id="ARBA00022487"/>
    </source>
</evidence>
<feature type="chain" id="PRO_5021779517" evidence="4">
    <location>
        <begin position="26"/>
        <end position="744"/>
    </location>
</feature>
<evidence type="ECO:0000256" key="3">
    <source>
        <dbReference type="ARBA" id="ARBA00022801"/>
    </source>
</evidence>
<sequence precursor="true">MTSSYFARLVLSALFAVVSAPFLSAAEPGWKLHAIDAKAEYPACAAFDVNGDGKIDLINGGYWFEAPTWKKHFLREVEVIRGRFDDYSNLPLDVNGDGWTDIISVNYRSKSLFWVEHPGEVIKTKPATSWTKRQIDTPGPMETGRLADLDGDGDPDIVPNCIGFACWYEFDGGKFLKHDLPIELAGHGIGVGDINGDKRLDLVGPNGWLEAPADRVKDRWLWHPEFTLTRDASIPVLVHDVDADGDADLIWARGHRFGLYWHEQQLIDGKREWQKHAIDTEHSQFHSLLLADLDGDKQTELIAGKRYLGHEGKDPGEYDARGIYSYRFLPKTRSWQRTVIHDGDDVAFGLDPKIVDIDGDGDLDIVTGDRSGFYLLENLPGEEALFSVELSSPEFNHQQPLQWKDTTGQSQVIKTPQEWASRKAEIQTGMEKAMGPLPTPDRRIPLDVKIISMEVTPDYTRVKLTYASEPGDRTPAYLLVPKSVKLNANSLHGSLVDGQGKPLPAMLCLHPTNKDGKLQTVGFVGLPTRHYGHQLAQHGFVCVVPDYPSFGDYVDYDFHQKQPGSDKPLYVSGTMKAIWTNIRAVDLLESLGYVDGERIGAIGHSLGGHNALYTAVFEPRLRAVVTSCGFTGFHDYYGGKLAGWTSDRYMPRIRDAYENNPDKMPFDFHEVLAAIAPRSVFVAAPLHDANFDNAGVRKVMTSAGRVYELLGANSKLQAIYPDCAHDFPDDVRKQVYDWLTKELK</sequence>
<keyword evidence="2 4" id="KW-0732">Signal</keyword>
<keyword evidence="3" id="KW-0378">Hydrolase</keyword>
<feature type="domain" description="4-O-methyl-glucuronoyl methylesterase-like" evidence="5">
    <location>
        <begin position="575"/>
        <end position="711"/>
    </location>
</feature>
<evidence type="ECO:0000256" key="4">
    <source>
        <dbReference type="SAM" id="SignalP"/>
    </source>
</evidence>
<dbReference type="SUPFAM" id="SSF69318">
    <property type="entry name" value="Integrin alpha N-terminal domain"/>
    <property type="match status" value="1"/>
</dbReference>
<evidence type="ECO:0000313" key="7">
    <source>
        <dbReference type="Proteomes" id="UP000315017"/>
    </source>
</evidence>
<feature type="signal peptide" evidence="4">
    <location>
        <begin position="1"/>
        <end position="25"/>
    </location>
</feature>
<dbReference type="InterPro" id="IPR028994">
    <property type="entry name" value="Integrin_alpha_N"/>
</dbReference>
<evidence type="ECO:0000313" key="6">
    <source>
        <dbReference type="EMBL" id="QDU31554.1"/>
    </source>
</evidence>
<dbReference type="RefSeq" id="WP_145098885.1">
    <property type="nucleotide sequence ID" value="NZ_CP036274.1"/>
</dbReference>
<accession>A0A517YMV9</accession>
<dbReference type="EMBL" id="CP036274">
    <property type="protein sequence ID" value="QDU31554.1"/>
    <property type="molecule type" value="Genomic_DNA"/>
</dbReference>
<dbReference type="AlphaFoldDB" id="A0A517YMV9"/>
<dbReference type="InterPro" id="IPR054579">
    <property type="entry name" value="GCE-like_dom"/>
</dbReference>
<dbReference type="Gene3D" id="3.40.50.1820">
    <property type="entry name" value="alpha/beta hydrolase"/>
    <property type="match status" value="1"/>
</dbReference>
<keyword evidence="7" id="KW-1185">Reference proteome</keyword>
<evidence type="ECO:0000259" key="5">
    <source>
        <dbReference type="Pfam" id="PF22244"/>
    </source>
</evidence>
<dbReference type="InterPro" id="IPR013517">
    <property type="entry name" value="FG-GAP"/>
</dbReference>
<keyword evidence="1" id="KW-0719">Serine esterase</keyword>
<protein>
    <submittedName>
        <fullName evidence="6">FG-GAP repeat protein</fullName>
    </submittedName>
</protein>
<gene>
    <name evidence="6" type="ORF">ETAA8_67130</name>
</gene>
<dbReference type="Gene3D" id="2.130.10.130">
    <property type="entry name" value="Integrin alpha, N-terminal"/>
    <property type="match status" value="1"/>
</dbReference>
<dbReference type="Pfam" id="PF22244">
    <property type="entry name" value="GCE_fung"/>
    <property type="match status" value="1"/>
</dbReference>
<dbReference type="InterPro" id="IPR029058">
    <property type="entry name" value="AB_hydrolase_fold"/>
</dbReference>
<dbReference type="OrthoDB" id="3668964at2"/>
<organism evidence="6 7">
    <name type="scientific">Anatilimnocola aggregata</name>
    <dbReference type="NCBI Taxonomy" id="2528021"/>
    <lineage>
        <taxon>Bacteria</taxon>
        <taxon>Pseudomonadati</taxon>
        <taxon>Planctomycetota</taxon>
        <taxon>Planctomycetia</taxon>
        <taxon>Pirellulales</taxon>
        <taxon>Pirellulaceae</taxon>
        <taxon>Anatilimnocola</taxon>
    </lineage>
</organism>
<proteinExistence type="predicted"/>
<dbReference type="GO" id="GO:0052689">
    <property type="term" value="F:carboxylic ester hydrolase activity"/>
    <property type="evidence" value="ECO:0007669"/>
    <property type="project" value="UniProtKB-KW"/>
</dbReference>
<dbReference type="Proteomes" id="UP000315017">
    <property type="component" value="Chromosome"/>
</dbReference>
<dbReference type="Pfam" id="PF13517">
    <property type="entry name" value="FG-GAP_3"/>
    <property type="match status" value="2"/>
</dbReference>